<evidence type="ECO:0000256" key="1">
    <source>
        <dbReference type="SAM" id="MobiDB-lite"/>
    </source>
</evidence>
<dbReference type="Proteomes" id="UP000504636">
    <property type="component" value="Unplaced"/>
</dbReference>
<sequence>MSANTNMISTDPTTQYGVRSSRRSHRQPRHSAVAASPATSTSATSSSTTTNPTIHNSTEVIRQASSNETDTTTEEVDAYMTMINEAARKIDLTQHSACPCHRVLNYQLQGDGMLHVPIGAGSRSGYQPTASKRCTCGQALGAAYQNSHGNTQG</sequence>
<dbReference type="OrthoDB" id="10459115at2759"/>
<name>A0A6A6YMV4_9PEZI</name>
<feature type="compositionally biased region" description="Polar residues" evidence="1">
    <location>
        <begin position="1"/>
        <end position="18"/>
    </location>
</feature>
<accession>A0A6A6YMV4</accession>
<evidence type="ECO:0000313" key="4">
    <source>
        <dbReference type="RefSeq" id="XP_033577084.1"/>
    </source>
</evidence>
<protein>
    <submittedName>
        <fullName evidence="2 4">Uncharacterized protein</fullName>
    </submittedName>
</protein>
<dbReference type="AlphaFoldDB" id="A0A6A6YMV4"/>
<organism evidence="2">
    <name type="scientific">Mytilinidion resinicola</name>
    <dbReference type="NCBI Taxonomy" id="574789"/>
    <lineage>
        <taxon>Eukaryota</taxon>
        <taxon>Fungi</taxon>
        <taxon>Dikarya</taxon>
        <taxon>Ascomycota</taxon>
        <taxon>Pezizomycotina</taxon>
        <taxon>Dothideomycetes</taxon>
        <taxon>Pleosporomycetidae</taxon>
        <taxon>Mytilinidiales</taxon>
        <taxon>Mytilinidiaceae</taxon>
        <taxon>Mytilinidion</taxon>
    </lineage>
</organism>
<feature type="compositionally biased region" description="Low complexity" evidence="1">
    <location>
        <begin position="30"/>
        <end position="58"/>
    </location>
</feature>
<keyword evidence="3" id="KW-1185">Reference proteome</keyword>
<feature type="region of interest" description="Disordered" evidence="1">
    <location>
        <begin position="1"/>
        <end position="73"/>
    </location>
</feature>
<gene>
    <name evidence="2 4" type="ORF">BDZ99DRAFT_570742</name>
</gene>
<dbReference type="RefSeq" id="XP_033577084.1">
    <property type="nucleotide sequence ID" value="XM_033728024.1"/>
</dbReference>
<feature type="compositionally biased region" description="Polar residues" evidence="1">
    <location>
        <begin position="59"/>
        <end position="70"/>
    </location>
</feature>
<proteinExistence type="predicted"/>
<dbReference type="GeneID" id="54468917"/>
<dbReference type="EMBL" id="MU003700">
    <property type="protein sequence ID" value="KAF2810120.1"/>
    <property type="molecule type" value="Genomic_DNA"/>
</dbReference>
<feature type="compositionally biased region" description="Basic residues" evidence="1">
    <location>
        <begin position="20"/>
        <end position="29"/>
    </location>
</feature>
<evidence type="ECO:0000313" key="3">
    <source>
        <dbReference type="Proteomes" id="UP000504636"/>
    </source>
</evidence>
<reference evidence="2 4" key="1">
    <citation type="journal article" date="2020" name="Stud. Mycol.">
        <title>101 Dothideomycetes genomes: a test case for predicting lifestyles and emergence of pathogens.</title>
        <authorList>
            <person name="Haridas S."/>
            <person name="Albert R."/>
            <person name="Binder M."/>
            <person name="Bloem J."/>
            <person name="Labutti K."/>
            <person name="Salamov A."/>
            <person name="Andreopoulos B."/>
            <person name="Baker S."/>
            <person name="Barry K."/>
            <person name="Bills G."/>
            <person name="Bluhm B."/>
            <person name="Cannon C."/>
            <person name="Castanera R."/>
            <person name="Culley D."/>
            <person name="Daum C."/>
            <person name="Ezra D."/>
            <person name="Gonzalez J."/>
            <person name="Henrissat B."/>
            <person name="Kuo A."/>
            <person name="Liang C."/>
            <person name="Lipzen A."/>
            <person name="Lutzoni F."/>
            <person name="Magnuson J."/>
            <person name="Mondo S."/>
            <person name="Nolan M."/>
            <person name="Ohm R."/>
            <person name="Pangilinan J."/>
            <person name="Park H.-J."/>
            <person name="Ramirez L."/>
            <person name="Alfaro M."/>
            <person name="Sun H."/>
            <person name="Tritt A."/>
            <person name="Yoshinaga Y."/>
            <person name="Zwiers L.-H."/>
            <person name="Turgeon B."/>
            <person name="Goodwin S."/>
            <person name="Spatafora J."/>
            <person name="Crous P."/>
            <person name="Grigoriev I."/>
        </authorList>
    </citation>
    <scope>NUCLEOTIDE SEQUENCE</scope>
    <source>
        <strain evidence="2 4">CBS 304.34</strain>
    </source>
</reference>
<evidence type="ECO:0000313" key="2">
    <source>
        <dbReference type="EMBL" id="KAF2810120.1"/>
    </source>
</evidence>
<reference evidence="4" key="3">
    <citation type="submission" date="2025-04" db="UniProtKB">
        <authorList>
            <consortium name="RefSeq"/>
        </authorList>
    </citation>
    <scope>IDENTIFICATION</scope>
    <source>
        <strain evidence="4">CBS 304.34</strain>
    </source>
</reference>
<reference evidence="4" key="2">
    <citation type="submission" date="2020-04" db="EMBL/GenBank/DDBJ databases">
        <authorList>
            <consortium name="NCBI Genome Project"/>
        </authorList>
    </citation>
    <scope>NUCLEOTIDE SEQUENCE</scope>
    <source>
        <strain evidence="4">CBS 304.34</strain>
    </source>
</reference>